<reference evidence="1 2" key="1">
    <citation type="submission" date="2019-02" db="EMBL/GenBank/DDBJ databases">
        <title>Deep-cultivation of Planctomycetes and their phenomic and genomic characterization uncovers novel biology.</title>
        <authorList>
            <person name="Wiegand S."/>
            <person name="Jogler M."/>
            <person name="Boedeker C."/>
            <person name="Pinto D."/>
            <person name="Vollmers J."/>
            <person name="Rivas-Marin E."/>
            <person name="Kohn T."/>
            <person name="Peeters S.H."/>
            <person name="Heuer A."/>
            <person name="Rast P."/>
            <person name="Oberbeckmann S."/>
            <person name="Bunk B."/>
            <person name="Jeske O."/>
            <person name="Meyerdierks A."/>
            <person name="Storesund J.E."/>
            <person name="Kallscheuer N."/>
            <person name="Luecker S."/>
            <person name="Lage O.M."/>
            <person name="Pohl T."/>
            <person name="Merkel B.J."/>
            <person name="Hornburger P."/>
            <person name="Mueller R.-W."/>
            <person name="Bruemmer F."/>
            <person name="Labrenz M."/>
            <person name="Spormann A.M."/>
            <person name="Op Den Camp H."/>
            <person name="Overmann J."/>
            <person name="Amann R."/>
            <person name="Jetten M.S.M."/>
            <person name="Mascher T."/>
            <person name="Medema M.H."/>
            <person name="Devos D.P."/>
            <person name="Kaster A.-K."/>
            <person name="Ovreas L."/>
            <person name="Rohde M."/>
            <person name="Galperin M.Y."/>
            <person name="Jogler C."/>
        </authorList>
    </citation>
    <scope>NUCLEOTIDE SEQUENCE [LARGE SCALE GENOMIC DNA]</scope>
    <source>
        <strain evidence="1 2">Q31b</strain>
    </source>
</reference>
<dbReference type="Proteomes" id="UP000315471">
    <property type="component" value="Unassembled WGS sequence"/>
</dbReference>
<accession>A0A5C6DPF9</accession>
<evidence type="ECO:0000313" key="1">
    <source>
        <dbReference type="EMBL" id="TWU37531.1"/>
    </source>
</evidence>
<protein>
    <submittedName>
        <fullName evidence="1">Uncharacterized protein</fullName>
    </submittedName>
</protein>
<comment type="caution">
    <text evidence="1">The sequence shown here is derived from an EMBL/GenBank/DDBJ whole genome shotgun (WGS) entry which is preliminary data.</text>
</comment>
<evidence type="ECO:0000313" key="2">
    <source>
        <dbReference type="Proteomes" id="UP000315471"/>
    </source>
</evidence>
<name>A0A5C6DPF9_9BACT</name>
<keyword evidence="2" id="KW-1185">Reference proteome</keyword>
<proteinExistence type="predicted"/>
<dbReference type="EMBL" id="SJPY01000007">
    <property type="protein sequence ID" value="TWU37531.1"/>
    <property type="molecule type" value="Genomic_DNA"/>
</dbReference>
<dbReference type="AlphaFoldDB" id="A0A5C6DPF9"/>
<gene>
    <name evidence="1" type="ORF">Q31b_43190</name>
</gene>
<organism evidence="1 2">
    <name type="scientific">Novipirellula aureliae</name>
    <dbReference type="NCBI Taxonomy" id="2527966"/>
    <lineage>
        <taxon>Bacteria</taxon>
        <taxon>Pseudomonadati</taxon>
        <taxon>Planctomycetota</taxon>
        <taxon>Planctomycetia</taxon>
        <taxon>Pirellulales</taxon>
        <taxon>Pirellulaceae</taxon>
        <taxon>Novipirellula</taxon>
    </lineage>
</organism>
<sequence>MEPLDFRLRRNDLNTTIDAPLEWVESITMLRLPEQADLRLQCLMDRNNEGTLTDREREDLAALAELSEQLSLVRAEALHLLGRKP</sequence>